<dbReference type="InterPro" id="IPR005746">
    <property type="entry name" value="Thioredoxin"/>
</dbReference>
<dbReference type="Gene3D" id="3.40.30.10">
    <property type="entry name" value="Glutaredoxin"/>
    <property type="match status" value="1"/>
</dbReference>
<dbReference type="InterPro" id="IPR036249">
    <property type="entry name" value="Thioredoxin-like_sf"/>
</dbReference>
<evidence type="ECO:0000256" key="1">
    <source>
        <dbReference type="ARBA" id="ARBA00008987"/>
    </source>
</evidence>
<dbReference type="InterPro" id="IPR013766">
    <property type="entry name" value="Thioredoxin_domain"/>
</dbReference>
<dbReference type="Pfam" id="PF00085">
    <property type="entry name" value="Thioredoxin"/>
    <property type="match status" value="1"/>
</dbReference>
<evidence type="ECO:0000256" key="3">
    <source>
        <dbReference type="ARBA" id="ARBA00022448"/>
    </source>
</evidence>
<evidence type="ECO:0000256" key="4">
    <source>
        <dbReference type="ARBA" id="ARBA00022982"/>
    </source>
</evidence>
<keyword evidence="6" id="KW-0676">Redox-active center</keyword>
<organism evidence="10 11">
    <name type="scientific">Clostridium brassicae</name>
    <dbReference type="NCBI Taxonomy" id="2999072"/>
    <lineage>
        <taxon>Bacteria</taxon>
        <taxon>Bacillati</taxon>
        <taxon>Bacillota</taxon>
        <taxon>Clostridia</taxon>
        <taxon>Eubacteriales</taxon>
        <taxon>Clostridiaceae</taxon>
        <taxon>Clostridium</taxon>
    </lineage>
</organism>
<keyword evidence="3" id="KW-0813">Transport</keyword>
<dbReference type="SUPFAM" id="SSF52833">
    <property type="entry name" value="Thioredoxin-like"/>
    <property type="match status" value="1"/>
</dbReference>
<comment type="similarity">
    <text evidence="1 8">Belongs to the thioredoxin family.</text>
</comment>
<proteinExistence type="inferred from homology"/>
<dbReference type="PIRSF" id="PIRSF000077">
    <property type="entry name" value="Thioredoxin"/>
    <property type="match status" value="1"/>
</dbReference>
<name>A0ABT4D8P8_9CLOT</name>
<dbReference type="RefSeq" id="WP_268059776.1">
    <property type="nucleotide sequence ID" value="NZ_JAPQFJ010000002.1"/>
</dbReference>
<dbReference type="Proteomes" id="UP001144612">
    <property type="component" value="Unassembled WGS sequence"/>
</dbReference>
<dbReference type="NCBIfam" id="TIGR01068">
    <property type="entry name" value="thioredoxin"/>
    <property type="match status" value="1"/>
</dbReference>
<dbReference type="PANTHER" id="PTHR45663:SF11">
    <property type="entry name" value="GEO12009P1"/>
    <property type="match status" value="1"/>
</dbReference>
<reference evidence="10" key="1">
    <citation type="submission" date="2022-12" db="EMBL/GenBank/DDBJ databases">
        <title>Clostridium sp. nov., isolated from industrial wastewater.</title>
        <authorList>
            <person name="Jiayan W."/>
        </authorList>
    </citation>
    <scope>NUCLEOTIDE SEQUENCE</scope>
    <source>
        <strain evidence="10">ZC22-4</strain>
    </source>
</reference>
<keyword evidence="11" id="KW-1185">Reference proteome</keyword>
<sequence length="105" mass="11676">MVREIGGSNFIQEVINSEIPAVVDFWAPWCGPCRMLGPVMDEVAEEIGNKAKFFKMNVDQNTAVAQKYKISSIPCVMIFKGGEVVETIVGFRPKQDIERLIAANL</sequence>
<feature type="domain" description="Thioredoxin" evidence="9">
    <location>
        <begin position="1"/>
        <end position="105"/>
    </location>
</feature>
<dbReference type="EMBL" id="JAPQFJ010000002">
    <property type="protein sequence ID" value="MCY6957409.1"/>
    <property type="molecule type" value="Genomic_DNA"/>
</dbReference>
<evidence type="ECO:0000256" key="5">
    <source>
        <dbReference type="ARBA" id="ARBA00023157"/>
    </source>
</evidence>
<dbReference type="PROSITE" id="PS51352">
    <property type="entry name" value="THIOREDOXIN_2"/>
    <property type="match status" value="1"/>
</dbReference>
<gene>
    <name evidence="10" type="primary">trxA</name>
    <name evidence="10" type="ORF">OW729_02180</name>
</gene>
<evidence type="ECO:0000313" key="10">
    <source>
        <dbReference type="EMBL" id="MCY6957409.1"/>
    </source>
</evidence>
<dbReference type="PANTHER" id="PTHR45663">
    <property type="entry name" value="GEO12009P1"/>
    <property type="match status" value="1"/>
</dbReference>
<keyword evidence="5" id="KW-1015">Disulfide bond</keyword>
<dbReference type="PROSITE" id="PS00194">
    <property type="entry name" value="THIOREDOXIN_1"/>
    <property type="match status" value="1"/>
</dbReference>
<accession>A0ABT4D8P8</accession>
<evidence type="ECO:0000256" key="8">
    <source>
        <dbReference type="PIRNR" id="PIRNR000077"/>
    </source>
</evidence>
<evidence type="ECO:0000259" key="9">
    <source>
        <dbReference type="PROSITE" id="PS51352"/>
    </source>
</evidence>
<protein>
    <recommendedName>
        <fullName evidence="2 7">Thioredoxin</fullName>
    </recommendedName>
</protein>
<dbReference type="CDD" id="cd02947">
    <property type="entry name" value="TRX_family"/>
    <property type="match status" value="1"/>
</dbReference>
<evidence type="ECO:0000256" key="6">
    <source>
        <dbReference type="ARBA" id="ARBA00023284"/>
    </source>
</evidence>
<keyword evidence="4" id="KW-0249">Electron transport</keyword>
<evidence type="ECO:0000256" key="2">
    <source>
        <dbReference type="ARBA" id="ARBA00020570"/>
    </source>
</evidence>
<dbReference type="PRINTS" id="PR00421">
    <property type="entry name" value="THIOREDOXIN"/>
</dbReference>
<comment type="caution">
    <text evidence="10">The sequence shown here is derived from an EMBL/GenBank/DDBJ whole genome shotgun (WGS) entry which is preliminary data.</text>
</comment>
<evidence type="ECO:0000313" key="11">
    <source>
        <dbReference type="Proteomes" id="UP001144612"/>
    </source>
</evidence>
<dbReference type="InterPro" id="IPR017937">
    <property type="entry name" value="Thioredoxin_CS"/>
</dbReference>
<evidence type="ECO:0000256" key="7">
    <source>
        <dbReference type="NCBIfam" id="TIGR01068"/>
    </source>
</evidence>